<dbReference type="Pfam" id="PF08238">
    <property type="entry name" value="Sel1"/>
    <property type="match status" value="6"/>
</dbReference>
<dbReference type="SMART" id="SM00671">
    <property type="entry name" value="SEL1"/>
    <property type="match status" value="6"/>
</dbReference>
<evidence type="ECO:0000259" key="1">
    <source>
        <dbReference type="PROSITE" id="PS50011"/>
    </source>
</evidence>
<dbReference type="PROSITE" id="PS50011">
    <property type="entry name" value="PROTEIN_KINASE_DOM"/>
    <property type="match status" value="1"/>
</dbReference>
<dbReference type="Pfam" id="PF07714">
    <property type="entry name" value="PK_Tyr_Ser-Thr"/>
    <property type="match status" value="1"/>
</dbReference>
<dbReference type="InterPro" id="IPR006597">
    <property type="entry name" value="Sel1-like"/>
</dbReference>
<accession>A0A397VBD7</accession>
<gene>
    <name evidence="2" type="ORF">C2G38_2036411</name>
</gene>
<dbReference type="EMBL" id="QKWP01000501">
    <property type="protein sequence ID" value="RIB19018.1"/>
    <property type="molecule type" value="Genomic_DNA"/>
</dbReference>
<dbReference type="Proteomes" id="UP000266673">
    <property type="component" value="Unassembled WGS sequence"/>
</dbReference>
<dbReference type="PANTHER" id="PTHR43628">
    <property type="entry name" value="ACTIVATOR OF C KINASE PROTEIN 1-RELATED"/>
    <property type="match status" value="1"/>
</dbReference>
<reference evidence="2 3" key="1">
    <citation type="submission" date="2018-06" db="EMBL/GenBank/DDBJ databases">
        <title>Comparative genomics reveals the genomic features of Rhizophagus irregularis, R. cerebriforme, R. diaphanum and Gigaspora rosea, and their symbiotic lifestyle signature.</title>
        <authorList>
            <person name="Morin E."/>
            <person name="San Clemente H."/>
            <person name="Chen E.C.H."/>
            <person name="De La Providencia I."/>
            <person name="Hainaut M."/>
            <person name="Kuo A."/>
            <person name="Kohler A."/>
            <person name="Murat C."/>
            <person name="Tang N."/>
            <person name="Roy S."/>
            <person name="Loubradou J."/>
            <person name="Henrissat B."/>
            <person name="Grigoriev I.V."/>
            <person name="Corradi N."/>
            <person name="Roux C."/>
            <person name="Martin F.M."/>
        </authorList>
    </citation>
    <scope>NUCLEOTIDE SEQUENCE [LARGE SCALE GENOMIC DNA]</scope>
    <source>
        <strain evidence="2 3">DAOM 194757</strain>
    </source>
</reference>
<proteinExistence type="predicted"/>
<dbReference type="AlphaFoldDB" id="A0A397VBD7"/>
<dbReference type="SUPFAM" id="SSF56112">
    <property type="entry name" value="Protein kinase-like (PK-like)"/>
    <property type="match status" value="1"/>
</dbReference>
<dbReference type="GO" id="GO:0005524">
    <property type="term" value="F:ATP binding"/>
    <property type="evidence" value="ECO:0007669"/>
    <property type="project" value="InterPro"/>
</dbReference>
<dbReference type="STRING" id="44941.A0A397VBD7"/>
<sequence length="415" mass="47536">MVSLGFITLLRKKHSNNILIYENNIKIIDFGPNMAHLQNEESYKITKKSDIYMLGVLMWEISKSRPPFEPPKEICQLSELTIDMINDARVEFIEKSQMAYIDLYTDCWQDNLQKRPTIQEIVKRLEKLKIPEMNGGSLKFYKITKELCNLYIKEKKKGKNITMIFDSMELFFLEKQQKPNDVINWCLNNQISSIVQHILALCCYSGKWISKDEKKAFELGQKSAKGGYIEAYNILGVCYSEGKGAKMDEKKSFECFQKVAKGGFAVGQYNLAFNYRYGKGTEMNKTKAFESYQKSAEGGYIDAFNNLGYCYTNGIGTEVNFEKAFECYQKAAKKGLAIGKYNLATNYQYGEGTTINENKAFDLYQESIKGGYLKAYGQLGECYNLGIGTKIDEEKAFDCYKKAAEEEILNPDIYS</sequence>
<dbReference type="OrthoDB" id="2441579at2759"/>
<comment type="caution">
    <text evidence="2">The sequence shown here is derived from an EMBL/GenBank/DDBJ whole genome shotgun (WGS) entry which is preliminary data.</text>
</comment>
<evidence type="ECO:0000313" key="3">
    <source>
        <dbReference type="Proteomes" id="UP000266673"/>
    </source>
</evidence>
<dbReference type="InterPro" id="IPR000719">
    <property type="entry name" value="Prot_kinase_dom"/>
</dbReference>
<dbReference type="InterPro" id="IPR001245">
    <property type="entry name" value="Ser-Thr/Tyr_kinase_cat_dom"/>
</dbReference>
<protein>
    <recommendedName>
        <fullName evidence="1">Protein kinase domain-containing protein</fullName>
    </recommendedName>
</protein>
<evidence type="ECO:0000313" key="2">
    <source>
        <dbReference type="EMBL" id="RIB19018.1"/>
    </source>
</evidence>
<dbReference type="Gene3D" id="1.25.40.10">
    <property type="entry name" value="Tetratricopeptide repeat domain"/>
    <property type="match status" value="1"/>
</dbReference>
<dbReference type="SUPFAM" id="SSF81901">
    <property type="entry name" value="HCP-like"/>
    <property type="match status" value="2"/>
</dbReference>
<feature type="domain" description="Protein kinase" evidence="1">
    <location>
        <begin position="1"/>
        <end position="128"/>
    </location>
</feature>
<name>A0A397VBD7_9GLOM</name>
<dbReference type="InterPro" id="IPR011990">
    <property type="entry name" value="TPR-like_helical_dom_sf"/>
</dbReference>
<dbReference type="InterPro" id="IPR052945">
    <property type="entry name" value="Mitotic_Regulator"/>
</dbReference>
<keyword evidence="3" id="KW-1185">Reference proteome</keyword>
<dbReference type="Gene3D" id="1.10.510.10">
    <property type="entry name" value="Transferase(Phosphotransferase) domain 1"/>
    <property type="match status" value="1"/>
</dbReference>
<dbReference type="InterPro" id="IPR011009">
    <property type="entry name" value="Kinase-like_dom_sf"/>
</dbReference>
<dbReference type="GO" id="GO:0004672">
    <property type="term" value="F:protein kinase activity"/>
    <property type="evidence" value="ECO:0007669"/>
    <property type="project" value="InterPro"/>
</dbReference>
<organism evidence="2 3">
    <name type="scientific">Gigaspora rosea</name>
    <dbReference type="NCBI Taxonomy" id="44941"/>
    <lineage>
        <taxon>Eukaryota</taxon>
        <taxon>Fungi</taxon>
        <taxon>Fungi incertae sedis</taxon>
        <taxon>Mucoromycota</taxon>
        <taxon>Glomeromycotina</taxon>
        <taxon>Glomeromycetes</taxon>
        <taxon>Diversisporales</taxon>
        <taxon>Gigasporaceae</taxon>
        <taxon>Gigaspora</taxon>
    </lineage>
</organism>
<dbReference type="PANTHER" id="PTHR43628:SF1">
    <property type="entry name" value="CHITIN SYNTHASE REGULATORY FACTOR 2-RELATED"/>
    <property type="match status" value="1"/>
</dbReference>